<evidence type="ECO:0000256" key="1">
    <source>
        <dbReference type="SAM" id="Phobius"/>
    </source>
</evidence>
<accession>A0A178KNR2</accession>
<evidence type="ECO:0000313" key="3">
    <source>
        <dbReference type="Proteomes" id="UP000078503"/>
    </source>
</evidence>
<dbReference type="RefSeq" id="WP_068328399.1">
    <property type="nucleotide sequence ID" value="NZ_LVHF01000012.1"/>
</dbReference>
<name>A0A178KNR2_9GAMM</name>
<dbReference type="InterPro" id="IPR021367">
    <property type="entry name" value="DUF2982"/>
</dbReference>
<protein>
    <recommendedName>
        <fullName evidence="4">DUF2982 domain-containing protein</fullName>
    </recommendedName>
</protein>
<dbReference type="EMBL" id="LVHF01000012">
    <property type="protein sequence ID" value="OAN18202.1"/>
    <property type="molecule type" value="Genomic_DNA"/>
</dbReference>
<organism evidence="2 3">
    <name type="scientific">Photobacterium jeanii</name>
    <dbReference type="NCBI Taxonomy" id="858640"/>
    <lineage>
        <taxon>Bacteria</taxon>
        <taxon>Pseudomonadati</taxon>
        <taxon>Pseudomonadota</taxon>
        <taxon>Gammaproteobacteria</taxon>
        <taxon>Vibrionales</taxon>
        <taxon>Vibrionaceae</taxon>
        <taxon>Photobacterium</taxon>
    </lineage>
</organism>
<proteinExistence type="predicted"/>
<evidence type="ECO:0008006" key="4">
    <source>
        <dbReference type="Google" id="ProtNLM"/>
    </source>
</evidence>
<dbReference type="OrthoDB" id="7061905at2"/>
<feature type="transmembrane region" description="Helical" evidence="1">
    <location>
        <begin position="41"/>
        <end position="58"/>
    </location>
</feature>
<dbReference type="AlphaFoldDB" id="A0A178KNR2"/>
<keyword evidence="3" id="KW-1185">Reference proteome</keyword>
<dbReference type="Proteomes" id="UP000078503">
    <property type="component" value="Unassembled WGS sequence"/>
</dbReference>
<evidence type="ECO:0000313" key="2">
    <source>
        <dbReference type="EMBL" id="OAN18202.1"/>
    </source>
</evidence>
<keyword evidence="1" id="KW-0812">Transmembrane</keyword>
<dbReference type="Pfam" id="PF11201">
    <property type="entry name" value="DUF2982"/>
    <property type="match status" value="1"/>
</dbReference>
<sequence length="224" mass="25600">MNTCHIKPPNNQPGVYWFALSLAIILAIGIVSVVVPTINNVALSILLLFSVTFCIIAFKQMHAPSLSFTLTFMHWQYHSAEGGWSIRWHNIQKLGVAEIANREGWYRTLPWVGVRLKDYDEFLLSVCPRVASKMLIDQRGLLLLAYKQTDNSPHAIEDMLFDDSHYTTHNGVVLKGLIAMLANRMRYNRELLGYDFFVSDDLFDRPVSDFVGLARRYLAQAQSY</sequence>
<keyword evidence="1" id="KW-0472">Membrane</keyword>
<reference evidence="2 3" key="1">
    <citation type="submission" date="2016-03" db="EMBL/GenBank/DDBJ databases">
        <title>Photobacterium proteolyticum sp. nov. a protease producing bacterium isolated from ocean sediments of Laizhou Bay.</title>
        <authorList>
            <person name="Li Y."/>
        </authorList>
    </citation>
    <scope>NUCLEOTIDE SEQUENCE [LARGE SCALE GENOMIC DNA]</scope>
    <source>
        <strain evidence="2 3">R-40508</strain>
    </source>
</reference>
<keyword evidence="1" id="KW-1133">Transmembrane helix</keyword>
<dbReference type="STRING" id="858640.A3K86_04705"/>
<feature type="transmembrane region" description="Helical" evidence="1">
    <location>
        <begin position="15"/>
        <end position="35"/>
    </location>
</feature>
<comment type="caution">
    <text evidence="2">The sequence shown here is derived from an EMBL/GenBank/DDBJ whole genome shotgun (WGS) entry which is preliminary data.</text>
</comment>
<gene>
    <name evidence="2" type="ORF">A3K86_04705</name>
</gene>